<dbReference type="Pfam" id="PF12854">
    <property type="entry name" value="PPR_1"/>
    <property type="match status" value="1"/>
</dbReference>
<dbReference type="NCBIfam" id="TIGR00756">
    <property type="entry name" value="PPR"/>
    <property type="match status" value="5"/>
</dbReference>
<feature type="repeat" description="PPR" evidence="2">
    <location>
        <begin position="329"/>
        <end position="363"/>
    </location>
</feature>
<reference evidence="3" key="1">
    <citation type="journal article" date="2021" name="bioRxiv">
        <title>Whole Genome Assembly and Annotation of Northern Wild Rice, Zizania palustris L., Supports a Whole Genome Duplication in the Zizania Genus.</title>
        <authorList>
            <person name="Haas M."/>
            <person name="Kono T."/>
            <person name="Macchietto M."/>
            <person name="Millas R."/>
            <person name="McGilp L."/>
            <person name="Shao M."/>
            <person name="Duquette J."/>
            <person name="Hirsch C.N."/>
            <person name="Kimball J."/>
        </authorList>
    </citation>
    <scope>NUCLEOTIDE SEQUENCE</scope>
    <source>
        <tissue evidence="3">Fresh leaf tissue</tissue>
    </source>
</reference>
<evidence type="ECO:0000313" key="3">
    <source>
        <dbReference type="EMBL" id="KAG8067462.1"/>
    </source>
</evidence>
<dbReference type="InterPro" id="IPR002885">
    <property type="entry name" value="PPR_rpt"/>
</dbReference>
<feature type="repeat" description="PPR" evidence="2">
    <location>
        <begin position="293"/>
        <end position="328"/>
    </location>
</feature>
<dbReference type="AlphaFoldDB" id="A0A8J5SMF8"/>
<feature type="repeat" description="PPR" evidence="2">
    <location>
        <begin position="222"/>
        <end position="252"/>
    </location>
</feature>
<evidence type="ECO:0000256" key="1">
    <source>
        <dbReference type="ARBA" id="ARBA00022737"/>
    </source>
</evidence>
<evidence type="ECO:0000313" key="4">
    <source>
        <dbReference type="Proteomes" id="UP000729402"/>
    </source>
</evidence>
<keyword evidence="4" id="KW-1185">Reference proteome</keyword>
<feature type="repeat" description="PPR" evidence="2">
    <location>
        <begin position="364"/>
        <end position="398"/>
    </location>
</feature>
<evidence type="ECO:0000256" key="2">
    <source>
        <dbReference type="PROSITE-ProRule" id="PRU00708"/>
    </source>
</evidence>
<dbReference type="EMBL" id="JAAALK010000284">
    <property type="protein sequence ID" value="KAG8067462.1"/>
    <property type="molecule type" value="Genomic_DNA"/>
</dbReference>
<dbReference type="PANTHER" id="PTHR47933">
    <property type="entry name" value="PENTATRICOPEPTIDE REPEAT-CONTAINING PROTEIN 1, MITOCHONDRIAL"/>
    <property type="match status" value="1"/>
</dbReference>
<accession>A0A8J5SMF8</accession>
<dbReference type="PANTHER" id="PTHR47933:SF24">
    <property type="entry name" value="OS05G0207200 PROTEIN"/>
    <property type="match status" value="1"/>
</dbReference>
<feature type="repeat" description="PPR" evidence="2">
    <location>
        <begin position="150"/>
        <end position="185"/>
    </location>
</feature>
<proteinExistence type="predicted"/>
<dbReference type="OrthoDB" id="185373at2759"/>
<protein>
    <submittedName>
        <fullName evidence="3">Uncharacterized protein</fullName>
    </submittedName>
</protein>
<name>A0A8J5SMF8_ZIZPA</name>
<keyword evidence="1" id="KW-0677">Repeat</keyword>
<reference evidence="3" key="2">
    <citation type="submission" date="2021-02" db="EMBL/GenBank/DDBJ databases">
        <authorList>
            <person name="Kimball J.A."/>
            <person name="Haas M.W."/>
            <person name="Macchietto M."/>
            <person name="Kono T."/>
            <person name="Duquette J."/>
            <person name="Shao M."/>
        </authorList>
    </citation>
    <scope>NUCLEOTIDE SEQUENCE</scope>
    <source>
        <tissue evidence="3">Fresh leaf tissue</tissue>
    </source>
</reference>
<feature type="repeat" description="PPR" evidence="2">
    <location>
        <begin position="258"/>
        <end position="292"/>
    </location>
</feature>
<organism evidence="3 4">
    <name type="scientific">Zizania palustris</name>
    <name type="common">Northern wild rice</name>
    <dbReference type="NCBI Taxonomy" id="103762"/>
    <lineage>
        <taxon>Eukaryota</taxon>
        <taxon>Viridiplantae</taxon>
        <taxon>Streptophyta</taxon>
        <taxon>Embryophyta</taxon>
        <taxon>Tracheophyta</taxon>
        <taxon>Spermatophyta</taxon>
        <taxon>Magnoliopsida</taxon>
        <taxon>Liliopsida</taxon>
        <taxon>Poales</taxon>
        <taxon>Poaceae</taxon>
        <taxon>BOP clade</taxon>
        <taxon>Oryzoideae</taxon>
        <taxon>Oryzeae</taxon>
        <taxon>Zizaniinae</taxon>
        <taxon>Zizania</taxon>
    </lineage>
</organism>
<dbReference type="PROSITE" id="PS51375">
    <property type="entry name" value="PPR"/>
    <property type="match status" value="6"/>
</dbReference>
<dbReference type="Proteomes" id="UP000729402">
    <property type="component" value="Unassembled WGS sequence"/>
</dbReference>
<dbReference type="Pfam" id="PF13041">
    <property type="entry name" value="PPR_2"/>
    <property type="match status" value="3"/>
</dbReference>
<gene>
    <name evidence="3" type="ORF">GUJ93_ZPchr0005g14301</name>
</gene>
<sequence length="464" mass="50227">MAGAKFSSYHLAAAIRREPDAAAALRLFLRPPTAGASSSSSSSAPFRYSLRCYDLIICKLAAARLFPAMESVLAQIPASLRPGEPILCRVITAYGRARLPAAARRAYAHPAFPEPRSVRALNTLIHALLACRTPFPELLSMCRGSGITPDACTYNILMRGAVASSGSVENAVILFGEMLQRGIAPTAVTSGTLVAAFGEAGRLDDAFKVKEVMAMHYNIKPNAYVYASLMKALCEKGKMDDAVMLKEEMVSNAELVLDSAVYATLVRAFFRVGKKGVVVGLLEEMKERGIKVDRVVYNAMIAGFCQDEGDLDAAFAALDDMQKGGCKPDAVSYNTLVAGLCKLGRWRDASDLVDDMPRRGCPPDVVTYRMLFNGLCDAEEFCEAGKVFDEMVFKGFAPSKDGVRKFVGWIERGGDAALLESVLCQLARVNSLESSGWEKAVGDVLHDHPTEQKTVKLLDDLRLA</sequence>
<dbReference type="GO" id="GO:0003729">
    <property type="term" value="F:mRNA binding"/>
    <property type="evidence" value="ECO:0007669"/>
    <property type="project" value="TreeGrafter"/>
</dbReference>
<comment type="caution">
    <text evidence="3">The sequence shown here is derived from an EMBL/GenBank/DDBJ whole genome shotgun (WGS) entry which is preliminary data.</text>
</comment>
<dbReference type="InterPro" id="IPR051240">
    <property type="entry name" value="Mito_RNA-Proc/Resp"/>
</dbReference>